<accession>A0ACB5R6S0</accession>
<keyword evidence="2" id="KW-1185">Reference proteome</keyword>
<name>A0ACB5R6S0_9CLOT</name>
<gene>
    <name evidence="1" type="ORF">rsdtw13_01620</name>
</gene>
<dbReference type="Proteomes" id="UP001058074">
    <property type="component" value="Unassembled WGS sequence"/>
</dbReference>
<organism evidence="1 2">
    <name type="scientific">Inconstantimicrobium mannanitabidum</name>
    <dbReference type="NCBI Taxonomy" id="1604901"/>
    <lineage>
        <taxon>Bacteria</taxon>
        <taxon>Bacillati</taxon>
        <taxon>Bacillota</taxon>
        <taxon>Clostridia</taxon>
        <taxon>Eubacteriales</taxon>
        <taxon>Clostridiaceae</taxon>
        <taxon>Inconstantimicrobium</taxon>
    </lineage>
</organism>
<keyword evidence="1" id="KW-0808">Transferase</keyword>
<sequence length="367" mass="42047">MKLCIDALASSKLPGTSLFSYSREIITYANQSNSFEQIFALWDSFPLKHYWERLTNVNYIPLSIDRTSSNFSELIKFLEENQVDIYHSPNNGFSIPKEKCCKYISTIHSVYPITHKDAVNEKYYNKFISLVPNALENSDKIITLSEFTKGEIINNFNVVEDKIEVIPPKISSFFNDKGFLFSTDFIKKHYEINFPFILFVGSITEKKMLDKVLLLLKEINDKDKSIHLVIAGDYTGKRDDYYSKLKTLIAEYMLEDNVHFLGLVKYSHIPVLYSAAICTIDFSDYNDYPLSAMEAIYCNSIVICNKTEANNSILDKAAIFASFDDFNSIADLVISTSINFEIKEKINSMLAKPTPVSDDKILSIYEK</sequence>
<proteinExistence type="predicted"/>
<dbReference type="EMBL" id="BROD01000001">
    <property type="protein sequence ID" value="GKX64904.1"/>
    <property type="molecule type" value="Genomic_DNA"/>
</dbReference>
<keyword evidence="1" id="KW-0328">Glycosyltransferase</keyword>
<reference evidence="1" key="1">
    <citation type="journal article" date="2025" name="Int. J. Syst. Evol. Microbiol.">
        <title>Inconstantimicrobium mannanitabidum sp. nov., a novel member of the family Clostridiaceae isolated from anoxic soil under the treatment of reductive soil disinfestation.</title>
        <authorList>
            <person name="Ueki A."/>
            <person name="Tonouchi A."/>
            <person name="Honma S."/>
            <person name="Kaku N."/>
            <person name="Ueki K."/>
        </authorList>
    </citation>
    <scope>NUCLEOTIDE SEQUENCE</scope>
    <source>
        <strain evidence="1">TW13</strain>
    </source>
</reference>
<evidence type="ECO:0000313" key="2">
    <source>
        <dbReference type="Proteomes" id="UP001058074"/>
    </source>
</evidence>
<comment type="caution">
    <text evidence="1">The sequence shown here is derived from an EMBL/GenBank/DDBJ whole genome shotgun (WGS) entry which is preliminary data.</text>
</comment>
<protein>
    <submittedName>
        <fullName evidence="1">Mannosyltransferase</fullName>
    </submittedName>
</protein>
<evidence type="ECO:0000313" key="1">
    <source>
        <dbReference type="EMBL" id="GKX64904.1"/>
    </source>
</evidence>